<dbReference type="InterPro" id="IPR001611">
    <property type="entry name" value="Leu-rich_rpt"/>
</dbReference>
<dbReference type="SUPFAM" id="SSF52075">
    <property type="entry name" value="Outer arm dynein light chain 1"/>
    <property type="match status" value="1"/>
</dbReference>
<feature type="domain" description="Disease resistance R13L4/SHOC-2-like LRR" evidence="3">
    <location>
        <begin position="55"/>
        <end position="166"/>
    </location>
</feature>
<protein>
    <recommendedName>
        <fullName evidence="3">Disease resistance R13L4/SHOC-2-like LRR domain-containing protein</fullName>
    </recommendedName>
</protein>
<dbReference type="PROSITE" id="PS51450">
    <property type="entry name" value="LRR"/>
    <property type="match status" value="1"/>
</dbReference>
<dbReference type="PANTHER" id="PTHR47114">
    <property type="match status" value="1"/>
</dbReference>
<evidence type="ECO:0000313" key="4">
    <source>
        <dbReference type="EMBL" id="RUS90115.1"/>
    </source>
</evidence>
<dbReference type="Proteomes" id="UP000271974">
    <property type="component" value="Unassembled WGS sequence"/>
</dbReference>
<gene>
    <name evidence="4" type="ORF">EGW08_002157</name>
</gene>
<keyword evidence="2" id="KW-0677">Repeat</keyword>
<reference evidence="4 5" key="1">
    <citation type="submission" date="2019-01" db="EMBL/GenBank/DDBJ databases">
        <title>A draft genome assembly of the solar-powered sea slug Elysia chlorotica.</title>
        <authorList>
            <person name="Cai H."/>
            <person name="Li Q."/>
            <person name="Fang X."/>
            <person name="Li J."/>
            <person name="Curtis N.E."/>
            <person name="Altenburger A."/>
            <person name="Shibata T."/>
            <person name="Feng M."/>
            <person name="Maeda T."/>
            <person name="Schwartz J.A."/>
            <person name="Shigenobu S."/>
            <person name="Lundholm N."/>
            <person name="Nishiyama T."/>
            <person name="Yang H."/>
            <person name="Hasebe M."/>
            <person name="Li S."/>
            <person name="Pierce S.K."/>
            <person name="Wang J."/>
        </authorList>
    </citation>
    <scope>NUCLEOTIDE SEQUENCE [LARGE SCALE GENOMIC DNA]</scope>
    <source>
        <strain evidence="4">EC2010</strain>
        <tissue evidence="4">Whole organism of an adult</tissue>
    </source>
</reference>
<dbReference type="GO" id="GO:0031102">
    <property type="term" value="P:neuron projection regeneration"/>
    <property type="evidence" value="ECO:0007669"/>
    <property type="project" value="TreeGrafter"/>
</dbReference>
<dbReference type="SMART" id="SM00369">
    <property type="entry name" value="LRR_TYP"/>
    <property type="match status" value="3"/>
</dbReference>
<keyword evidence="5" id="KW-1185">Reference proteome</keyword>
<comment type="caution">
    <text evidence="4">The sequence shown here is derived from an EMBL/GenBank/DDBJ whole genome shotgun (WGS) entry which is preliminary data.</text>
</comment>
<dbReference type="Pfam" id="PF23598">
    <property type="entry name" value="LRR_14"/>
    <property type="match status" value="1"/>
</dbReference>
<evidence type="ECO:0000313" key="5">
    <source>
        <dbReference type="Proteomes" id="UP000271974"/>
    </source>
</evidence>
<dbReference type="Gene3D" id="3.80.10.10">
    <property type="entry name" value="Ribonuclease Inhibitor"/>
    <property type="match status" value="1"/>
</dbReference>
<dbReference type="InterPro" id="IPR051071">
    <property type="entry name" value="LRR-bact_E3_ubiq_ligases"/>
</dbReference>
<accession>A0A433U8G5</accession>
<dbReference type="PANTHER" id="PTHR47114:SF2">
    <property type="entry name" value="OLIGODENDROCYTE-MYELIN GLYCOPROTEIN"/>
    <property type="match status" value="1"/>
</dbReference>
<dbReference type="STRING" id="188477.A0A433U8G5"/>
<evidence type="ECO:0000256" key="2">
    <source>
        <dbReference type="ARBA" id="ARBA00022737"/>
    </source>
</evidence>
<dbReference type="EMBL" id="RQTK01000040">
    <property type="protein sequence ID" value="RUS90115.1"/>
    <property type="molecule type" value="Genomic_DNA"/>
</dbReference>
<sequence length="178" mass="19951">MAGKEVAEVVNRCDDAKETHNLDLSGCNLTQIPEAVFLLMRSTTLLTCNLSQNLMKRIPSKLPSKFSSLKELNLATNHLSNLPEELRHLEDLTRLDISHNHFKELPQVVFRIDSLKILSAEENEIVEVDIQRLRALPSISEVNLQGNPLASETHSQLVELKDITVLLTPQDPVLDAVD</sequence>
<keyword evidence="1" id="KW-0433">Leucine-rich repeat</keyword>
<dbReference type="Pfam" id="PF00560">
    <property type="entry name" value="LRR_1"/>
    <property type="match status" value="1"/>
</dbReference>
<dbReference type="OrthoDB" id="1060944at2759"/>
<dbReference type="InterPro" id="IPR032675">
    <property type="entry name" value="LRR_dom_sf"/>
</dbReference>
<dbReference type="InterPro" id="IPR055414">
    <property type="entry name" value="LRR_R13L4/SHOC2-like"/>
</dbReference>
<proteinExistence type="predicted"/>
<evidence type="ECO:0000256" key="1">
    <source>
        <dbReference type="ARBA" id="ARBA00022614"/>
    </source>
</evidence>
<name>A0A433U8G5_ELYCH</name>
<organism evidence="4 5">
    <name type="scientific">Elysia chlorotica</name>
    <name type="common">Eastern emerald elysia</name>
    <name type="synonym">Sea slug</name>
    <dbReference type="NCBI Taxonomy" id="188477"/>
    <lineage>
        <taxon>Eukaryota</taxon>
        <taxon>Metazoa</taxon>
        <taxon>Spiralia</taxon>
        <taxon>Lophotrochozoa</taxon>
        <taxon>Mollusca</taxon>
        <taxon>Gastropoda</taxon>
        <taxon>Heterobranchia</taxon>
        <taxon>Euthyneura</taxon>
        <taxon>Panpulmonata</taxon>
        <taxon>Sacoglossa</taxon>
        <taxon>Placobranchoidea</taxon>
        <taxon>Plakobranchidae</taxon>
        <taxon>Elysia</taxon>
    </lineage>
</organism>
<dbReference type="InterPro" id="IPR003591">
    <property type="entry name" value="Leu-rich_rpt_typical-subtyp"/>
</dbReference>
<evidence type="ECO:0000259" key="3">
    <source>
        <dbReference type="Pfam" id="PF23598"/>
    </source>
</evidence>
<dbReference type="AlphaFoldDB" id="A0A433U8G5"/>